<sequence>MVKSQGRFARIYKKLHKWPGLIISFLLLYYSITGIFMNHREFFSKIDVSRNNLPKEFRYHNWNNGAVKSNLNINADSILIFGNIGVWLTDSTFTGYSSFNNGFPKGSDNRKIFDLHQSSDGNLYCATQFGLFSFDRARSQWSKFDLDVDIKRFVAIESIEDTLYVLNRSYLFKGKSKGINSVFQKIELKQPHDYNNEVSLFETMWQIHSGEIFGIPGKLFVDFLGVITLFLSLTGIIYFFFPRWIKIRKNKSKTVASIVKTNRWSLKWHNKTGAWLFVCLIVLFFTGMFLRPPLLIAIAYSKVNPIKFSHLDQPNPWYDKLRDLKYDENRNEFLLGTSEGIYSMDKDKLAPEAFRIQPPVSVMGINVLENFNDGAYIIGSFSGLFLWHPAHSEIYNLAKGKMYVGNSTGRPIGDFKVTGLITDLKGIQYMIDYDKGAVPLYHHKLFPEMPNNVLEESKMSLWNLSLEIHTGRFFRFMLGNFYILLVPLSGLVSVMVVLSGYLLWRKRFRKPKTR</sequence>
<dbReference type="Pfam" id="PF03929">
    <property type="entry name" value="PepSY_TM"/>
    <property type="match status" value="2"/>
</dbReference>
<proteinExistence type="predicted"/>
<feature type="transmembrane region" description="Helical" evidence="1">
    <location>
        <begin position="219"/>
        <end position="241"/>
    </location>
</feature>
<reference evidence="2" key="1">
    <citation type="journal article" date="2018" name="Int. J. Syst. Evol. Microbiol.">
        <title>Carboxylicivirga sediminis sp. nov., isolated from coastal sediment.</title>
        <authorList>
            <person name="Wang F.Q."/>
            <person name="Ren L.H."/>
            <person name="Zou R.J."/>
            <person name="Sun Y.Z."/>
            <person name="Liu X.J."/>
            <person name="Jiang F."/>
            <person name="Liu L.J."/>
        </authorList>
    </citation>
    <scope>NUCLEOTIDE SEQUENCE</scope>
    <source>
        <strain evidence="2">JR1</strain>
    </source>
</reference>
<dbReference type="EMBL" id="JAGTAR010000015">
    <property type="protein sequence ID" value="MBR8536046.1"/>
    <property type="molecule type" value="Genomic_DNA"/>
</dbReference>
<reference evidence="2" key="2">
    <citation type="submission" date="2021-04" db="EMBL/GenBank/DDBJ databases">
        <authorList>
            <person name="Zhang T."/>
            <person name="Zhang Y."/>
            <person name="Lu D."/>
            <person name="Zuo D."/>
            <person name="Du Z."/>
        </authorList>
    </citation>
    <scope>NUCLEOTIDE SEQUENCE</scope>
    <source>
        <strain evidence="2">JR1</strain>
    </source>
</reference>
<feature type="transmembrane region" description="Helical" evidence="1">
    <location>
        <begin position="273"/>
        <end position="300"/>
    </location>
</feature>
<comment type="caution">
    <text evidence="2">The sequence shown here is derived from an EMBL/GenBank/DDBJ whole genome shotgun (WGS) entry which is preliminary data.</text>
</comment>
<dbReference type="PANTHER" id="PTHR34219">
    <property type="entry name" value="IRON-REGULATED INNER MEMBRANE PROTEIN-RELATED"/>
    <property type="match status" value="1"/>
</dbReference>
<protein>
    <submittedName>
        <fullName evidence="2">PepSY domain-containing protein</fullName>
    </submittedName>
</protein>
<organism evidence="2 3">
    <name type="scientific">Carboxylicivirga sediminis</name>
    <dbReference type="NCBI Taxonomy" id="2006564"/>
    <lineage>
        <taxon>Bacteria</taxon>
        <taxon>Pseudomonadati</taxon>
        <taxon>Bacteroidota</taxon>
        <taxon>Bacteroidia</taxon>
        <taxon>Marinilabiliales</taxon>
        <taxon>Marinilabiliaceae</taxon>
        <taxon>Carboxylicivirga</taxon>
    </lineage>
</organism>
<keyword evidence="1" id="KW-0812">Transmembrane</keyword>
<evidence type="ECO:0000313" key="3">
    <source>
        <dbReference type="Proteomes" id="UP000679220"/>
    </source>
</evidence>
<gene>
    <name evidence="2" type="ORF">KDU71_10790</name>
</gene>
<keyword evidence="1" id="KW-1133">Transmembrane helix</keyword>
<dbReference type="InterPro" id="IPR005625">
    <property type="entry name" value="PepSY-ass_TM"/>
</dbReference>
<dbReference type="Gene3D" id="2.130.10.10">
    <property type="entry name" value="YVTN repeat-like/Quinoprotein amine dehydrogenase"/>
    <property type="match status" value="1"/>
</dbReference>
<dbReference type="Proteomes" id="UP000679220">
    <property type="component" value="Unassembled WGS sequence"/>
</dbReference>
<evidence type="ECO:0000256" key="1">
    <source>
        <dbReference type="SAM" id="Phobius"/>
    </source>
</evidence>
<feature type="transmembrane region" description="Helical" evidence="1">
    <location>
        <begin position="20"/>
        <end position="37"/>
    </location>
</feature>
<name>A0A941F3D1_9BACT</name>
<evidence type="ECO:0000313" key="2">
    <source>
        <dbReference type="EMBL" id="MBR8536046.1"/>
    </source>
</evidence>
<feature type="transmembrane region" description="Helical" evidence="1">
    <location>
        <begin position="481"/>
        <end position="504"/>
    </location>
</feature>
<keyword evidence="1" id="KW-0472">Membrane</keyword>
<keyword evidence="3" id="KW-1185">Reference proteome</keyword>
<dbReference type="RefSeq" id="WP_212190702.1">
    <property type="nucleotide sequence ID" value="NZ_JAGTAR010000015.1"/>
</dbReference>
<dbReference type="InterPro" id="IPR015943">
    <property type="entry name" value="WD40/YVTN_repeat-like_dom_sf"/>
</dbReference>
<dbReference type="AlphaFoldDB" id="A0A941F3D1"/>
<accession>A0A941F3D1</accession>